<accession>A0A7J7H3U3</accession>
<feature type="region of interest" description="Disordered" evidence="1">
    <location>
        <begin position="75"/>
        <end position="143"/>
    </location>
</feature>
<gene>
    <name evidence="2" type="ORF">HYC85_016616</name>
</gene>
<proteinExistence type="predicted"/>
<reference evidence="3" key="1">
    <citation type="journal article" date="2020" name="Nat. Commun.">
        <title>Genome assembly of wild tea tree DASZ reveals pedigree and selection history of tea varieties.</title>
        <authorList>
            <person name="Zhang W."/>
            <person name="Zhang Y."/>
            <person name="Qiu H."/>
            <person name="Guo Y."/>
            <person name="Wan H."/>
            <person name="Zhang X."/>
            <person name="Scossa F."/>
            <person name="Alseekh S."/>
            <person name="Zhang Q."/>
            <person name="Wang P."/>
            <person name="Xu L."/>
            <person name="Schmidt M.H."/>
            <person name="Jia X."/>
            <person name="Li D."/>
            <person name="Zhu A."/>
            <person name="Guo F."/>
            <person name="Chen W."/>
            <person name="Ni D."/>
            <person name="Usadel B."/>
            <person name="Fernie A.R."/>
            <person name="Wen W."/>
        </authorList>
    </citation>
    <scope>NUCLEOTIDE SEQUENCE [LARGE SCALE GENOMIC DNA]</scope>
    <source>
        <strain evidence="3">cv. G240</strain>
    </source>
</reference>
<protein>
    <recommendedName>
        <fullName evidence="4">LOB domain-containing protein</fullName>
    </recommendedName>
</protein>
<reference evidence="2 3" key="2">
    <citation type="submission" date="2020-07" db="EMBL/GenBank/DDBJ databases">
        <title>Genome assembly of wild tea tree DASZ reveals pedigree and selection history of tea varieties.</title>
        <authorList>
            <person name="Zhang W."/>
        </authorList>
    </citation>
    <scope>NUCLEOTIDE SEQUENCE [LARGE SCALE GENOMIC DNA]</scope>
    <source>
        <strain evidence="3">cv. G240</strain>
        <tissue evidence="2">Leaf</tissue>
    </source>
</reference>
<dbReference type="Proteomes" id="UP000593564">
    <property type="component" value="Unassembled WGS sequence"/>
</dbReference>
<dbReference type="AlphaFoldDB" id="A0A7J7H3U3"/>
<name>A0A7J7H3U3_CAMSI</name>
<sequence length="143" mass="15733">MGKYKVNLQAELSYLQAHLAALELPIPPPPLPPQPLLMPPTLSLEDLPSTSSMPHANDLSLLFEPIVQPSWTMQHRQINPRQFGDTRTPSDILSSIEDNNGSGDLQANNGSGDLQAVAQELIRRRRPPPVQCLEAKPLPPHSK</sequence>
<keyword evidence="3" id="KW-1185">Reference proteome</keyword>
<feature type="compositionally biased region" description="Polar residues" evidence="1">
    <location>
        <begin position="75"/>
        <end position="112"/>
    </location>
</feature>
<evidence type="ECO:0008006" key="4">
    <source>
        <dbReference type="Google" id="ProtNLM"/>
    </source>
</evidence>
<dbReference type="EMBL" id="JACBKZ010000007">
    <property type="protein sequence ID" value="KAF5946388.1"/>
    <property type="molecule type" value="Genomic_DNA"/>
</dbReference>
<comment type="caution">
    <text evidence="2">The sequence shown here is derived from an EMBL/GenBank/DDBJ whole genome shotgun (WGS) entry which is preliminary data.</text>
</comment>
<evidence type="ECO:0000313" key="3">
    <source>
        <dbReference type="Proteomes" id="UP000593564"/>
    </source>
</evidence>
<organism evidence="2 3">
    <name type="scientific">Camellia sinensis</name>
    <name type="common">Tea plant</name>
    <name type="synonym">Thea sinensis</name>
    <dbReference type="NCBI Taxonomy" id="4442"/>
    <lineage>
        <taxon>Eukaryota</taxon>
        <taxon>Viridiplantae</taxon>
        <taxon>Streptophyta</taxon>
        <taxon>Embryophyta</taxon>
        <taxon>Tracheophyta</taxon>
        <taxon>Spermatophyta</taxon>
        <taxon>Magnoliopsida</taxon>
        <taxon>eudicotyledons</taxon>
        <taxon>Gunneridae</taxon>
        <taxon>Pentapetalae</taxon>
        <taxon>asterids</taxon>
        <taxon>Ericales</taxon>
        <taxon>Theaceae</taxon>
        <taxon>Camellia</taxon>
    </lineage>
</organism>
<evidence type="ECO:0000313" key="2">
    <source>
        <dbReference type="EMBL" id="KAF5946388.1"/>
    </source>
</evidence>
<evidence type="ECO:0000256" key="1">
    <source>
        <dbReference type="SAM" id="MobiDB-lite"/>
    </source>
</evidence>